<dbReference type="AlphaFoldDB" id="A0A5B7FZE0"/>
<name>A0A5B7FZE0_PORTR</name>
<protein>
    <submittedName>
        <fullName evidence="1">Uncharacterized protein</fullName>
    </submittedName>
</protein>
<organism evidence="1 2">
    <name type="scientific">Portunus trituberculatus</name>
    <name type="common">Swimming crab</name>
    <name type="synonym">Neptunus trituberculatus</name>
    <dbReference type="NCBI Taxonomy" id="210409"/>
    <lineage>
        <taxon>Eukaryota</taxon>
        <taxon>Metazoa</taxon>
        <taxon>Ecdysozoa</taxon>
        <taxon>Arthropoda</taxon>
        <taxon>Crustacea</taxon>
        <taxon>Multicrustacea</taxon>
        <taxon>Malacostraca</taxon>
        <taxon>Eumalacostraca</taxon>
        <taxon>Eucarida</taxon>
        <taxon>Decapoda</taxon>
        <taxon>Pleocyemata</taxon>
        <taxon>Brachyura</taxon>
        <taxon>Eubrachyura</taxon>
        <taxon>Portunoidea</taxon>
        <taxon>Portunidae</taxon>
        <taxon>Portuninae</taxon>
        <taxon>Portunus</taxon>
    </lineage>
</organism>
<dbReference type="Proteomes" id="UP000324222">
    <property type="component" value="Unassembled WGS sequence"/>
</dbReference>
<accession>A0A5B7FZE0</accession>
<evidence type="ECO:0000313" key="1">
    <source>
        <dbReference type="EMBL" id="MPC53170.1"/>
    </source>
</evidence>
<evidence type="ECO:0000313" key="2">
    <source>
        <dbReference type="Proteomes" id="UP000324222"/>
    </source>
</evidence>
<gene>
    <name evidence="1" type="ORF">E2C01_047057</name>
</gene>
<comment type="caution">
    <text evidence="1">The sequence shown here is derived from an EMBL/GenBank/DDBJ whole genome shotgun (WGS) entry which is preliminary data.</text>
</comment>
<keyword evidence="2" id="KW-1185">Reference proteome</keyword>
<reference evidence="1 2" key="1">
    <citation type="submission" date="2019-05" db="EMBL/GenBank/DDBJ databases">
        <title>Another draft genome of Portunus trituberculatus and its Hox gene families provides insights of decapod evolution.</title>
        <authorList>
            <person name="Jeong J.-H."/>
            <person name="Song I."/>
            <person name="Kim S."/>
            <person name="Choi T."/>
            <person name="Kim D."/>
            <person name="Ryu S."/>
            <person name="Kim W."/>
        </authorList>
    </citation>
    <scope>NUCLEOTIDE SEQUENCE [LARGE SCALE GENOMIC DNA]</scope>
    <source>
        <tissue evidence="1">Muscle</tissue>
    </source>
</reference>
<proteinExistence type="predicted"/>
<dbReference type="EMBL" id="VSRR010011432">
    <property type="protein sequence ID" value="MPC53170.1"/>
    <property type="molecule type" value="Genomic_DNA"/>
</dbReference>
<sequence length="88" mass="9260">MSRLIWPGARHSAPAFVDSLMLCATLTPMGEMTARRSTNTTGDFVINGPLTSTMLSVWGTNRPVGVGTGRRLELGETCPAVGGACPRP</sequence>